<evidence type="ECO:0008006" key="3">
    <source>
        <dbReference type="Google" id="ProtNLM"/>
    </source>
</evidence>
<evidence type="ECO:0000313" key="1">
    <source>
        <dbReference type="EMBL" id="SBS27467.1"/>
    </source>
</evidence>
<dbReference type="AlphaFoldDB" id="A0A1A8T5U5"/>
<reference evidence="1 2" key="1">
    <citation type="submission" date="2016-06" db="EMBL/GenBank/DDBJ databases">
        <authorList>
            <person name="Kjaerup R.B."/>
            <person name="Dalgaard T.S."/>
            <person name="Juul-Madsen H.R."/>
        </authorList>
    </citation>
    <scope>NUCLEOTIDE SEQUENCE [LARGE SCALE GENOMIC DNA]</scope>
    <source>
        <strain evidence="1 2">CECT 8886</strain>
    </source>
</reference>
<dbReference type="EMBL" id="FLOB01000002">
    <property type="protein sequence ID" value="SBS27467.1"/>
    <property type="molecule type" value="Genomic_DNA"/>
</dbReference>
<proteinExistence type="predicted"/>
<organism evidence="1 2">
    <name type="scientific">Marinomonas spartinae</name>
    <dbReference type="NCBI Taxonomy" id="1792290"/>
    <lineage>
        <taxon>Bacteria</taxon>
        <taxon>Pseudomonadati</taxon>
        <taxon>Pseudomonadota</taxon>
        <taxon>Gammaproteobacteria</taxon>
        <taxon>Oceanospirillales</taxon>
        <taxon>Oceanospirillaceae</taxon>
        <taxon>Marinomonas</taxon>
    </lineage>
</organism>
<dbReference type="OrthoDB" id="6311160at2"/>
<accession>A0A1A8T5U5</accession>
<dbReference type="STRING" id="1792290.MSP8886_00857"/>
<gene>
    <name evidence="1" type="ORF">MSP8886_00857</name>
</gene>
<dbReference type="Proteomes" id="UP000092544">
    <property type="component" value="Unassembled WGS sequence"/>
</dbReference>
<name>A0A1A8T5U5_9GAMM</name>
<sequence>MRIRIGLLVCFYALTAYGSDNVSLSLAGYIPAKCSITAVNNNLILSSTGLASTDLIIDCNSPMRVSMQSLNGGLRHQQSTQVKNYSVTFSIIGSKYRMSVSANNLKTRKFFNVDNILFKRTGKLQLKILDPLIYAGNYQDVLRIEMTPSVVSGGVW</sequence>
<dbReference type="RefSeq" id="WP_067013109.1">
    <property type="nucleotide sequence ID" value="NZ_FLOB01000002.1"/>
</dbReference>
<evidence type="ECO:0000313" key="2">
    <source>
        <dbReference type="Proteomes" id="UP000092544"/>
    </source>
</evidence>
<keyword evidence="2" id="KW-1185">Reference proteome</keyword>
<protein>
    <recommendedName>
        <fullName evidence="3">Spore coat protein U domain-containing protein</fullName>
    </recommendedName>
</protein>